<proteinExistence type="predicted"/>
<dbReference type="RefSeq" id="WP_108827541.1">
    <property type="nucleotide sequence ID" value="NZ_OMOR01000001.1"/>
</dbReference>
<evidence type="ECO:0000313" key="1">
    <source>
        <dbReference type="EMBL" id="SPH20312.1"/>
    </source>
</evidence>
<reference evidence="1 2" key="1">
    <citation type="submission" date="2018-03" db="EMBL/GenBank/DDBJ databases">
        <authorList>
            <person name="Keele B.F."/>
        </authorList>
    </citation>
    <scope>NUCLEOTIDE SEQUENCE [LARGE SCALE GENOMIC DNA]</scope>
    <source>
        <strain evidence="1 2">CECT 8599</strain>
    </source>
</reference>
<dbReference type="Proteomes" id="UP000244880">
    <property type="component" value="Unassembled WGS sequence"/>
</dbReference>
<keyword evidence="2" id="KW-1185">Reference proteome</keyword>
<dbReference type="Pfam" id="PF11017">
    <property type="entry name" value="DUF2855"/>
    <property type="match status" value="1"/>
</dbReference>
<dbReference type="InterPro" id="IPR011032">
    <property type="entry name" value="GroES-like_sf"/>
</dbReference>
<dbReference type="OrthoDB" id="8953110at2"/>
<evidence type="ECO:0000313" key="2">
    <source>
        <dbReference type="Proteomes" id="UP000244880"/>
    </source>
</evidence>
<dbReference type="AlphaFoldDB" id="A0A2R8BB56"/>
<evidence type="ECO:0008006" key="3">
    <source>
        <dbReference type="Google" id="ProtNLM"/>
    </source>
</evidence>
<protein>
    <recommendedName>
        <fullName evidence="3">DUF2855 domain-containing protein</fullName>
    </recommendedName>
</protein>
<organism evidence="1 2">
    <name type="scientific">Ascidiaceihabitans donghaensis</name>
    <dbReference type="NCBI Taxonomy" id="1510460"/>
    <lineage>
        <taxon>Bacteria</taxon>
        <taxon>Pseudomonadati</taxon>
        <taxon>Pseudomonadota</taxon>
        <taxon>Alphaproteobacteria</taxon>
        <taxon>Rhodobacterales</taxon>
        <taxon>Paracoccaceae</taxon>
        <taxon>Ascidiaceihabitans</taxon>
    </lineage>
</organism>
<gene>
    <name evidence="1" type="ORF">ASD8599_01047</name>
</gene>
<dbReference type="Gene3D" id="3.90.180.10">
    <property type="entry name" value="Medium-chain alcohol dehydrogenases, catalytic domain"/>
    <property type="match status" value="1"/>
</dbReference>
<name>A0A2R8BB56_9RHOB</name>
<sequence length="366" mass="40052">MSIAGQDLIVNRKDLSDTQVVPVTFPDTPRDGECLLRVDCFSLTANNITYAVAPESIGYWNFFPTPKADHGRVPVWGYAEVVASAHPQVPVGKRVYGYLPMSTHLMIRPDKVTDFGMLDTAEHRQPMAAIYNQYSFADADPAYAPQHEGIISLLRPLFTTSFLLDDYHRSNDCFGATQLVLSSASSKTALGMAFLMAQEKPSGLTIVGLTSPRNVAFTQNLGIYDKVVTYNDVASLPQEKTAFVDMAGNADTLRDVHKHFDTNLMNSCRVGLTHWQNTSNFVDGLAGGPKPAFFFAPTYAQDRIKDWTPAGFQKKAGKASAAFFGAAANWMQIENGSGAQAVQNTYLQMLKGNIDPSKGHVLSLHT</sequence>
<dbReference type="EMBL" id="OMOR01000001">
    <property type="protein sequence ID" value="SPH20312.1"/>
    <property type="molecule type" value="Genomic_DNA"/>
</dbReference>
<dbReference type="SUPFAM" id="SSF50129">
    <property type="entry name" value="GroES-like"/>
    <property type="match status" value="1"/>
</dbReference>
<accession>A0A2R8BB56</accession>
<dbReference type="InterPro" id="IPR021276">
    <property type="entry name" value="DUF2855"/>
</dbReference>